<sequence>MSMMANSEATQAMRIRAEDVLERKGTSAPRQAGALAGQFAAMLETLNGVGEGGASGAAETGVVPNAQPAVRLGVGAVTLFAQDVGQAESGMDAASAVPDPQDPATAMQVVESAIQAGDGSNFRWLTTLMTQNSAA</sequence>
<evidence type="ECO:0000313" key="1">
    <source>
        <dbReference type="EMBL" id="AWB07574.1"/>
    </source>
</evidence>
<evidence type="ECO:0000313" key="2">
    <source>
        <dbReference type="Proteomes" id="UP000077405"/>
    </source>
</evidence>
<protein>
    <submittedName>
        <fullName evidence="1">Uncharacterized protein</fullName>
    </submittedName>
</protein>
<organism evidence="1 2">
    <name type="scientific">Azospirillum humicireducens</name>
    <dbReference type="NCBI Taxonomy" id="1226968"/>
    <lineage>
        <taxon>Bacteria</taxon>
        <taxon>Pseudomonadati</taxon>
        <taxon>Pseudomonadota</taxon>
        <taxon>Alphaproteobacteria</taxon>
        <taxon>Rhodospirillales</taxon>
        <taxon>Azospirillaceae</taxon>
        <taxon>Azospirillum</taxon>
    </lineage>
</organism>
<dbReference type="KEGG" id="ahu:A6A40_21450"/>
<dbReference type="OrthoDB" id="7304926at2"/>
<accession>A0A2R4VT22</accession>
<dbReference type="RefSeq" id="WP_108547854.1">
    <property type="nucleotide sequence ID" value="NZ_CP028903.1"/>
</dbReference>
<keyword evidence="2" id="KW-1185">Reference proteome</keyword>
<dbReference type="Proteomes" id="UP000077405">
    <property type="component" value="Plasmid pYZ2"/>
</dbReference>
<dbReference type="AlphaFoldDB" id="A0A2R4VT22"/>
<name>A0A2R4VT22_9PROT</name>
<reference evidence="1 2" key="1">
    <citation type="submission" date="2018-04" db="EMBL/GenBank/DDBJ databases">
        <title>Complete genome sequence of the nitrogen-fixing bacterium Azospirillum humicireducens type strain SgZ-5.</title>
        <authorList>
            <person name="Yu Z."/>
        </authorList>
    </citation>
    <scope>NUCLEOTIDE SEQUENCE [LARGE SCALE GENOMIC DNA]</scope>
    <source>
        <strain evidence="1 2">SgZ-5</strain>
        <plasmid evidence="1 2">pYZ2</plasmid>
    </source>
</reference>
<gene>
    <name evidence="1" type="ORF">A6A40_21450</name>
</gene>
<keyword evidence="1" id="KW-0614">Plasmid</keyword>
<dbReference type="EMBL" id="CP028903">
    <property type="protein sequence ID" value="AWB07574.1"/>
    <property type="molecule type" value="Genomic_DNA"/>
</dbReference>
<proteinExistence type="predicted"/>
<geneLocation type="plasmid" evidence="1 2">
    <name>pYZ2</name>
</geneLocation>